<dbReference type="Gene3D" id="2.40.40.10">
    <property type="entry name" value="RlpA-like domain"/>
    <property type="match status" value="1"/>
</dbReference>
<dbReference type="AlphaFoldDB" id="A0A077WQW3"/>
<proteinExistence type="predicted"/>
<protein>
    <recommendedName>
        <fullName evidence="4">RlpA-like protein double-psi beta-barrel domain-containing protein</fullName>
    </recommendedName>
</protein>
<evidence type="ECO:0000256" key="2">
    <source>
        <dbReference type="SAM" id="SignalP"/>
    </source>
</evidence>
<dbReference type="SUPFAM" id="SSF50685">
    <property type="entry name" value="Barwin-like endoglucanases"/>
    <property type="match status" value="1"/>
</dbReference>
<dbReference type="PANTHER" id="PTHR31836">
    <property type="match status" value="1"/>
</dbReference>
<reference evidence="3" key="1">
    <citation type="journal article" date="2014" name="Genome Announc.">
        <title>De novo whole-genome sequence and genome annotation of Lichtheimia ramosa.</title>
        <authorList>
            <person name="Linde J."/>
            <person name="Schwartze V."/>
            <person name="Binder U."/>
            <person name="Lass-Florl C."/>
            <person name="Voigt K."/>
            <person name="Horn F."/>
        </authorList>
    </citation>
    <scope>NUCLEOTIDE SEQUENCE</scope>
    <source>
        <strain evidence="3">JMRC FSU:6197</strain>
    </source>
</reference>
<accession>A0A077WQW3</accession>
<sequence length="133" mass="14594">MLRIALFLALILAVLSVSAAPVSLEKRRKTYRGTGTWFVPETEGGVYGACGPKENSNSMIVALNHKQYGNMNKKSKWCGKKIRISGPKGSVTARINDACPGCKYGDLDLTPKIFKKVIGDMNKGVGKIKWYEI</sequence>
<dbReference type="InterPro" id="IPR051477">
    <property type="entry name" value="Expansin_CellWall"/>
</dbReference>
<dbReference type="CDD" id="cd22191">
    <property type="entry name" value="DPBB_RlpA_EXP_N-like"/>
    <property type="match status" value="1"/>
</dbReference>
<dbReference type="PANTHER" id="PTHR31836:SF25">
    <property type="entry name" value="RLPA-LIKE PROTEIN DOUBLE-PSI BETA-BARREL DOMAIN-CONTAINING PROTEIN"/>
    <property type="match status" value="1"/>
</dbReference>
<evidence type="ECO:0008006" key="4">
    <source>
        <dbReference type="Google" id="ProtNLM"/>
    </source>
</evidence>
<dbReference type="InterPro" id="IPR036908">
    <property type="entry name" value="RlpA-like_sf"/>
</dbReference>
<keyword evidence="1 2" id="KW-0732">Signal</keyword>
<feature type="chain" id="PRO_5001726521" description="RlpA-like protein double-psi beta-barrel domain-containing protein" evidence="2">
    <location>
        <begin position="20"/>
        <end position="133"/>
    </location>
</feature>
<feature type="signal peptide" evidence="2">
    <location>
        <begin position="1"/>
        <end position="19"/>
    </location>
</feature>
<evidence type="ECO:0000313" key="3">
    <source>
        <dbReference type="EMBL" id="CDS10006.1"/>
    </source>
</evidence>
<organism evidence="3">
    <name type="scientific">Lichtheimia ramosa</name>
    <dbReference type="NCBI Taxonomy" id="688394"/>
    <lineage>
        <taxon>Eukaryota</taxon>
        <taxon>Fungi</taxon>
        <taxon>Fungi incertae sedis</taxon>
        <taxon>Mucoromycota</taxon>
        <taxon>Mucoromycotina</taxon>
        <taxon>Mucoromycetes</taxon>
        <taxon>Mucorales</taxon>
        <taxon>Lichtheimiaceae</taxon>
        <taxon>Lichtheimia</taxon>
    </lineage>
</organism>
<dbReference type="OrthoDB" id="623670at2759"/>
<evidence type="ECO:0000256" key="1">
    <source>
        <dbReference type="ARBA" id="ARBA00022729"/>
    </source>
</evidence>
<name>A0A077WQW3_9FUNG</name>
<dbReference type="EMBL" id="LK023335">
    <property type="protein sequence ID" value="CDS10006.1"/>
    <property type="molecule type" value="Genomic_DNA"/>
</dbReference>
<gene>
    <name evidence="3" type="ORF">LRAMOSA02683</name>
</gene>